<protein>
    <submittedName>
        <fullName evidence="2">Uncharacterized protein</fullName>
    </submittedName>
</protein>
<dbReference type="EMBL" id="JAUCMX010000008">
    <property type="protein sequence ID" value="KAK3537715.1"/>
    <property type="molecule type" value="Genomic_DNA"/>
</dbReference>
<sequence>GRKPEYSEETPEARGEHANSTHTAKAGIEPPTLEPSPLAERYSFTSDPTRAAWVSFPGRKPTQLLRG</sequence>
<name>A0AAE0V3C8_9TELE</name>
<evidence type="ECO:0000313" key="3">
    <source>
        <dbReference type="Proteomes" id="UP001274896"/>
    </source>
</evidence>
<accession>A0AAE0V3C8</accession>
<feature type="region of interest" description="Disordered" evidence="1">
    <location>
        <begin position="1"/>
        <end position="67"/>
    </location>
</feature>
<dbReference type="AlphaFoldDB" id="A0AAE0V3C8"/>
<keyword evidence="3" id="KW-1185">Reference proteome</keyword>
<gene>
    <name evidence="2" type="ORF">QTP70_017895</name>
</gene>
<reference evidence="2" key="1">
    <citation type="submission" date="2023-06" db="EMBL/GenBank/DDBJ databases">
        <title>Male Hemibagrus guttatus genome.</title>
        <authorList>
            <person name="Bian C."/>
        </authorList>
    </citation>
    <scope>NUCLEOTIDE SEQUENCE</scope>
    <source>
        <strain evidence="2">Male_cb2023</strain>
        <tissue evidence="2">Muscle</tissue>
    </source>
</reference>
<evidence type="ECO:0000256" key="1">
    <source>
        <dbReference type="SAM" id="MobiDB-lite"/>
    </source>
</evidence>
<evidence type="ECO:0000313" key="2">
    <source>
        <dbReference type="EMBL" id="KAK3537715.1"/>
    </source>
</evidence>
<organism evidence="2 3">
    <name type="scientific">Hemibagrus guttatus</name>
    <dbReference type="NCBI Taxonomy" id="175788"/>
    <lineage>
        <taxon>Eukaryota</taxon>
        <taxon>Metazoa</taxon>
        <taxon>Chordata</taxon>
        <taxon>Craniata</taxon>
        <taxon>Vertebrata</taxon>
        <taxon>Euteleostomi</taxon>
        <taxon>Actinopterygii</taxon>
        <taxon>Neopterygii</taxon>
        <taxon>Teleostei</taxon>
        <taxon>Ostariophysi</taxon>
        <taxon>Siluriformes</taxon>
        <taxon>Bagridae</taxon>
        <taxon>Hemibagrus</taxon>
    </lineage>
</organism>
<feature type="non-terminal residue" evidence="2">
    <location>
        <position position="67"/>
    </location>
</feature>
<dbReference type="Proteomes" id="UP001274896">
    <property type="component" value="Unassembled WGS sequence"/>
</dbReference>
<proteinExistence type="predicted"/>
<comment type="caution">
    <text evidence="2">The sequence shown here is derived from an EMBL/GenBank/DDBJ whole genome shotgun (WGS) entry which is preliminary data.</text>
</comment>
<feature type="compositionally biased region" description="Basic and acidic residues" evidence="1">
    <location>
        <begin position="1"/>
        <end position="19"/>
    </location>
</feature>